<name>Q39MD6_BURL3</name>
<proteinExistence type="predicted"/>
<dbReference type="PATRIC" id="fig|482957.22.peg.7923"/>
<gene>
    <name evidence="3" type="ordered locus">Bcep18194_C7336</name>
</gene>
<dbReference type="Pfam" id="PF12146">
    <property type="entry name" value="Hydrolase_4"/>
    <property type="match status" value="1"/>
</dbReference>
<dbReference type="KEGG" id="bur:Bcep18194_C7336"/>
<dbReference type="InterPro" id="IPR029058">
    <property type="entry name" value="AB_hydrolase_fold"/>
</dbReference>
<feature type="domain" description="Serine aminopeptidase S33" evidence="2">
    <location>
        <begin position="51"/>
        <end position="287"/>
    </location>
</feature>
<evidence type="ECO:0000256" key="1">
    <source>
        <dbReference type="ARBA" id="ARBA00022801"/>
    </source>
</evidence>
<dbReference type="PANTHER" id="PTHR22946">
    <property type="entry name" value="DIENELACTONE HYDROLASE DOMAIN-CONTAINING PROTEIN-RELATED"/>
    <property type="match status" value="1"/>
</dbReference>
<dbReference type="Gene3D" id="3.40.50.1820">
    <property type="entry name" value="alpha/beta hydrolase"/>
    <property type="match status" value="1"/>
</dbReference>
<dbReference type="HOGENOM" id="CLU_048587_1_0_4"/>
<dbReference type="Proteomes" id="UP000002705">
    <property type="component" value="Chromosome 3"/>
</dbReference>
<dbReference type="GO" id="GO:0052689">
    <property type="term" value="F:carboxylic ester hydrolase activity"/>
    <property type="evidence" value="ECO:0007669"/>
    <property type="project" value="UniProtKB-ARBA"/>
</dbReference>
<evidence type="ECO:0000313" key="3">
    <source>
        <dbReference type="EMBL" id="ABB06380.1"/>
    </source>
</evidence>
<evidence type="ECO:0000259" key="2">
    <source>
        <dbReference type="Pfam" id="PF12146"/>
    </source>
</evidence>
<dbReference type="InterPro" id="IPR050261">
    <property type="entry name" value="FrsA_esterase"/>
</dbReference>
<dbReference type="SUPFAM" id="SSF53474">
    <property type="entry name" value="alpha/beta-Hydrolases"/>
    <property type="match status" value="1"/>
</dbReference>
<dbReference type="AlphaFoldDB" id="Q39MD6"/>
<protein>
    <submittedName>
        <fullName evidence="3">Alpha/beta hydrolase</fullName>
    </submittedName>
</protein>
<dbReference type="InterPro" id="IPR022742">
    <property type="entry name" value="Hydrolase_4"/>
</dbReference>
<reference evidence="3" key="1">
    <citation type="submission" date="2009-01" db="EMBL/GenBank/DDBJ databases">
        <title>Complete sequence of chromosome 3 of Burkholderia sp. 383.</title>
        <authorList>
            <consortium name="US DOE Joint Genome Institute"/>
            <person name="Copeland A."/>
            <person name="Lucas S."/>
            <person name="Lapidus A."/>
            <person name="Barry K."/>
            <person name="Detter J.C."/>
            <person name="Glavina T."/>
            <person name="Hammon N."/>
            <person name="Israni S."/>
            <person name="Pitluck S."/>
            <person name="Chain P."/>
            <person name="Malfatti S."/>
            <person name="Shin M."/>
            <person name="Vergez L."/>
            <person name="Schmutz J."/>
            <person name="Larimer F."/>
            <person name="Land M."/>
            <person name="Kyrpides N."/>
            <person name="Lykidis A."/>
            <person name="Richardson P."/>
        </authorList>
    </citation>
    <scope>NUCLEOTIDE SEQUENCE</scope>
    <source>
        <strain evidence="3">383</strain>
    </source>
</reference>
<keyword evidence="1 3" id="KW-0378">Hydrolase</keyword>
<dbReference type="ESTHER" id="burs3-q39md6">
    <property type="family name" value="Xaa-Pro-like_dom"/>
</dbReference>
<dbReference type="EMBL" id="CP000150">
    <property type="protein sequence ID" value="ABB06380.1"/>
    <property type="molecule type" value="Genomic_DNA"/>
</dbReference>
<sequence>MPEDGASLKFLECIMSNRSSNPLVPVEMTFLSGQLQCHALFFRPLGAGPFPVIVMAHGLGGTKEMRLSAFAERFVAAGYACLVFDYRYFGTSEGEPRQLLDIKCQLEDWKAAVTYARGLPEINRVILWGTSFSGGHVLSTAADDQAISAVISQCPFTDGLASSLAISPITSLKVTALALQDWIGSWFGARPVMIPLSGRPGQTALMTAPDAHSGYRAIQPPGSNIPNYVAARIALQISRYYPGRRVSRIACPILFCVCDTDSVAPAKATLRHADRAQRREIKHYPDGHFDIYVGEAFERVIEDQLDFLRRIVPVR</sequence>
<evidence type="ECO:0000313" key="4">
    <source>
        <dbReference type="Proteomes" id="UP000002705"/>
    </source>
</evidence>
<accession>Q39MD6</accession>
<dbReference type="PANTHER" id="PTHR22946:SF9">
    <property type="entry name" value="POLYKETIDE TRANSFERASE AF380"/>
    <property type="match status" value="1"/>
</dbReference>
<organism evidence="3 4">
    <name type="scientific">Burkholderia lata (strain ATCC 17760 / DSM 23089 / LMG 22485 / NCIMB 9086 / R18194 / 383)</name>
    <dbReference type="NCBI Taxonomy" id="482957"/>
    <lineage>
        <taxon>Bacteria</taxon>
        <taxon>Pseudomonadati</taxon>
        <taxon>Pseudomonadota</taxon>
        <taxon>Betaproteobacteria</taxon>
        <taxon>Burkholderiales</taxon>
        <taxon>Burkholderiaceae</taxon>
        <taxon>Burkholderia</taxon>
        <taxon>Burkholderia cepacia complex</taxon>
    </lineage>
</organism>
<keyword evidence="4" id="KW-1185">Reference proteome</keyword>